<dbReference type="InterPro" id="IPR001387">
    <property type="entry name" value="Cro/C1-type_HTH"/>
</dbReference>
<dbReference type="EMBL" id="QDKJ01000002">
    <property type="protein sequence ID" value="PWC14909.1"/>
    <property type="molecule type" value="Genomic_DNA"/>
</dbReference>
<dbReference type="PROSITE" id="PS50932">
    <property type="entry name" value="HTH_LACI_2"/>
    <property type="match status" value="1"/>
</dbReference>
<evidence type="ECO:0000259" key="4">
    <source>
        <dbReference type="PROSITE" id="PS50932"/>
    </source>
</evidence>
<keyword evidence="2" id="KW-0238">DNA-binding</keyword>
<dbReference type="Pfam" id="PF13377">
    <property type="entry name" value="Peripla_BP_3"/>
    <property type="match status" value="1"/>
</dbReference>
<protein>
    <submittedName>
        <fullName evidence="6">GntR family transcriptional regulator</fullName>
    </submittedName>
</protein>
<dbReference type="Proteomes" id="UP000245138">
    <property type="component" value="Unassembled WGS sequence"/>
</dbReference>
<dbReference type="InterPro" id="IPR028082">
    <property type="entry name" value="Peripla_BP_I"/>
</dbReference>
<dbReference type="CDD" id="cd01392">
    <property type="entry name" value="HTH_LacI"/>
    <property type="match status" value="1"/>
</dbReference>
<organism evidence="6 7">
    <name type="scientific">Brenneria roseae subsp. americana</name>
    <dbReference type="NCBI Taxonomy" id="1508507"/>
    <lineage>
        <taxon>Bacteria</taxon>
        <taxon>Pseudomonadati</taxon>
        <taxon>Pseudomonadota</taxon>
        <taxon>Gammaproteobacteria</taxon>
        <taxon>Enterobacterales</taxon>
        <taxon>Pectobacteriaceae</taxon>
        <taxon>Brenneria</taxon>
    </lineage>
</organism>
<evidence type="ECO:0000256" key="2">
    <source>
        <dbReference type="ARBA" id="ARBA00023125"/>
    </source>
</evidence>
<evidence type="ECO:0000313" key="7">
    <source>
        <dbReference type="Proteomes" id="UP000245138"/>
    </source>
</evidence>
<gene>
    <name evidence="6" type="ORF">B4923_02380</name>
</gene>
<dbReference type="AlphaFoldDB" id="A0A2U1TZS7"/>
<reference evidence="6 7" key="1">
    <citation type="submission" date="2018-04" db="EMBL/GenBank/DDBJ databases">
        <title>Brenneria corticis sp.nov.</title>
        <authorList>
            <person name="Li Y."/>
        </authorList>
    </citation>
    <scope>NUCLEOTIDE SEQUENCE [LARGE SCALE GENOMIC DNA]</scope>
    <source>
        <strain evidence="6 7">LMG 27715</strain>
    </source>
</reference>
<dbReference type="PANTHER" id="PTHR30146">
    <property type="entry name" value="LACI-RELATED TRANSCRIPTIONAL REPRESSOR"/>
    <property type="match status" value="1"/>
</dbReference>
<dbReference type="RefSeq" id="WP_109052767.1">
    <property type="nucleotide sequence ID" value="NZ_QDKJ01000002.1"/>
</dbReference>
<evidence type="ECO:0000256" key="3">
    <source>
        <dbReference type="ARBA" id="ARBA00023163"/>
    </source>
</evidence>
<accession>A0A2U1TZS7</accession>
<dbReference type="GO" id="GO:0003700">
    <property type="term" value="F:DNA-binding transcription factor activity"/>
    <property type="evidence" value="ECO:0007669"/>
    <property type="project" value="TreeGrafter"/>
</dbReference>
<evidence type="ECO:0000313" key="6">
    <source>
        <dbReference type="EMBL" id="PWC14909.1"/>
    </source>
</evidence>
<dbReference type="Pfam" id="PF00356">
    <property type="entry name" value="LacI"/>
    <property type="match status" value="1"/>
</dbReference>
<comment type="caution">
    <text evidence="6">The sequence shown here is derived from an EMBL/GenBank/DDBJ whole genome shotgun (WGS) entry which is preliminary data.</text>
</comment>
<dbReference type="OrthoDB" id="5621819at2"/>
<dbReference type="PROSITE" id="PS50943">
    <property type="entry name" value="HTH_CROC1"/>
    <property type="match status" value="1"/>
</dbReference>
<sequence>MKSDKHAINNPTRPPTLEDVARAAGLSPMTVSRALNNPKIVRAGTLSRVMEAIRATGYIPNMLAGGLASKRSKLIAVIIPQINNNMFVDTVQAISDELATRGYHMLLCVAGYTHESEADIVTTILSRRPDGIVLTGIHHSPALKRIILNANLPVVEIWDLTPTPLDMLVGFSHEKIGNTIGQYLLNKGYSQFGLLWTEDRRAGQRKKGICEIIQKKPDCHVHEITVPLPATLALGRQGLSTLFAEDNNRFDVIICSSDTLAQGAIMEAETRGLSVPDKLAVIGFGDLNFAAHNTPSITTVRIDRWKIGKDAATMLADKIEGKPISDPIVDIGFSLIERESS</sequence>
<dbReference type="SUPFAM" id="SSF47413">
    <property type="entry name" value="lambda repressor-like DNA-binding domains"/>
    <property type="match status" value="1"/>
</dbReference>
<evidence type="ECO:0000259" key="5">
    <source>
        <dbReference type="PROSITE" id="PS50943"/>
    </source>
</evidence>
<keyword evidence="1" id="KW-0805">Transcription regulation</keyword>
<dbReference type="Gene3D" id="3.40.50.2300">
    <property type="match status" value="2"/>
</dbReference>
<dbReference type="InterPro" id="IPR000843">
    <property type="entry name" value="HTH_LacI"/>
</dbReference>
<evidence type="ECO:0000256" key="1">
    <source>
        <dbReference type="ARBA" id="ARBA00023015"/>
    </source>
</evidence>
<proteinExistence type="predicted"/>
<dbReference type="GO" id="GO:0000976">
    <property type="term" value="F:transcription cis-regulatory region binding"/>
    <property type="evidence" value="ECO:0007669"/>
    <property type="project" value="TreeGrafter"/>
</dbReference>
<dbReference type="Gene3D" id="1.10.260.40">
    <property type="entry name" value="lambda repressor-like DNA-binding domains"/>
    <property type="match status" value="1"/>
</dbReference>
<keyword evidence="3" id="KW-0804">Transcription</keyword>
<feature type="domain" description="HTH lacI-type" evidence="4">
    <location>
        <begin position="15"/>
        <end position="69"/>
    </location>
</feature>
<dbReference type="SUPFAM" id="SSF53822">
    <property type="entry name" value="Periplasmic binding protein-like I"/>
    <property type="match status" value="1"/>
</dbReference>
<dbReference type="InterPro" id="IPR046335">
    <property type="entry name" value="LacI/GalR-like_sensor"/>
</dbReference>
<dbReference type="SMART" id="SM00354">
    <property type="entry name" value="HTH_LACI"/>
    <property type="match status" value="1"/>
</dbReference>
<name>A0A2U1TZS7_9GAMM</name>
<keyword evidence="7" id="KW-1185">Reference proteome</keyword>
<dbReference type="InterPro" id="IPR010982">
    <property type="entry name" value="Lambda_DNA-bd_dom_sf"/>
</dbReference>
<dbReference type="CDD" id="cd01575">
    <property type="entry name" value="PBP1_GntR"/>
    <property type="match status" value="1"/>
</dbReference>
<dbReference type="PANTHER" id="PTHR30146:SF33">
    <property type="entry name" value="TRANSCRIPTIONAL REGULATOR"/>
    <property type="match status" value="1"/>
</dbReference>
<feature type="domain" description="HTH cro/C1-type" evidence="5">
    <location>
        <begin position="16"/>
        <end position="59"/>
    </location>
</feature>